<feature type="domain" description="HTH tetR-type" evidence="5">
    <location>
        <begin position="10"/>
        <end position="70"/>
    </location>
</feature>
<organism evidence="6 7">
    <name type="scientific">Corynebacterium marambiense</name>
    <dbReference type="NCBI Taxonomy" id="2765364"/>
    <lineage>
        <taxon>Bacteria</taxon>
        <taxon>Bacillati</taxon>
        <taxon>Actinomycetota</taxon>
        <taxon>Actinomycetes</taxon>
        <taxon>Mycobacteriales</taxon>
        <taxon>Corynebacteriaceae</taxon>
        <taxon>Corynebacterium</taxon>
    </lineage>
</organism>
<dbReference type="Pfam" id="PF00440">
    <property type="entry name" value="TetR_N"/>
    <property type="match status" value="1"/>
</dbReference>
<dbReference type="PANTHER" id="PTHR30055:SF238">
    <property type="entry name" value="MYCOFACTOCIN BIOSYNTHESIS TRANSCRIPTIONAL REGULATOR MFTR-RELATED"/>
    <property type="match status" value="1"/>
</dbReference>
<evidence type="ECO:0000256" key="2">
    <source>
        <dbReference type="ARBA" id="ARBA00023125"/>
    </source>
</evidence>
<evidence type="ECO:0000313" key="7">
    <source>
        <dbReference type="Proteomes" id="UP000625574"/>
    </source>
</evidence>
<evidence type="ECO:0000259" key="5">
    <source>
        <dbReference type="PROSITE" id="PS50977"/>
    </source>
</evidence>
<proteinExistence type="predicted"/>
<evidence type="ECO:0000256" key="1">
    <source>
        <dbReference type="ARBA" id="ARBA00023015"/>
    </source>
</evidence>
<dbReference type="RefSeq" id="WP_198735480.1">
    <property type="nucleotide sequence ID" value="NZ_JAEIOT010000005.1"/>
</dbReference>
<gene>
    <name evidence="6" type="ORF">JDV76_03380</name>
</gene>
<evidence type="ECO:0000256" key="3">
    <source>
        <dbReference type="ARBA" id="ARBA00023163"/>
    </source>
</evidence>
<comment type="caution">
    <text evidence="6">The sequence shown here is derived from an EMBL/GenBank/DDBJ whole genome shotgun (WGS) entry which is preliminary data.</text>
</comment>
<protein>
    <submittedName>
        <fullName evidence="6">TetR/AcrR family transcriptional regulator</fullName>
    </submittedName>
</protein>
<keyword evidence="3" id="KW-0804">Transcription</keyword>
<keyword evidence="2 4" id="KW-0238">DNA-binding</keyword>
<dbReference type="InterPro" id="IPR009057">
    <property type="entry name" value="Homeodomain-like_sf"/>
</dbReference>
<dbReference type="InterPro" id="IPR001647">
    <property type="entry name" value="HTH_TetR"/>
</dbReference>
<dbReference type="SUPFAM" id="SSF46689">
    <property type="entry name" value="Homeodomain-like"/>
    <property type="match status" value="1"/>
</dbReference>
<feature type="DNA-binding region" description="H-T-H motif" evidence="4">
    <location>
        <begin position="33"/>
        <end position="52"/>
    </location>
</feature>
<reference evidence="6 7" key="1">
    <citation type="submission" date="2020-12" db="EMBL/GenBank/DDBJ databases">
        <title>Genome public.</title>
        <authorList>
            <person name="Sun Q."/>
        </authorList>
    </citation>
    <scope>NUCLEOTIDE SEQUENCE [LARGE SCALE GENOMIC DNA]</scope>
    <source>
        <strain evidence="6 7">CCM 8864</strain>
    </source>
</reference>
<accession>A0ABS0VTB6</accession>
<evidence type="ECO:0000256" key="4">
    <source>
        <dbReference type="PROSITE-ProRule" id="PRU00335"/>
    </source>
</evidence>
<dbReference type="PANTHER" id="PTHR30055">
    <property type="entry name" value="HTH-TYPE TRANSCRIPTIONAL REGULATOR RUTR"/>
    <property type="match status" value="1"/>
</dbReference>
<dbReference type="EMBL" id="JAEIOT010000005">
    <property type="protein sequence ID" value="MBI9000015.1"/>
    <property type="molecule type" value="Genomic_DNA"/>
</dbReference>
<name>A0ABS0VTB6_9CORY</name>
<dbReference type="PROSITE" id="PS50977">
    <property type="entry name" value="HTH_TETR_2"/>
    <property type="match status" value="1"/>
</dbReference>
<evidence type="ECO:0000313" key="6">
    <source>
        <dbReference type="EMBL" id="MBI9000015.1"/>
    </source>
</evidence>
<sequence length="224" mass="24103">MTGIRETKKATTRTTLARCTAELAYEHGVEGMTVAAITAAAGVSQRTFHNYFDSREKALLTFIESSMEKLGEKLAELAEGSDPISAVEQLIIGETISGAAGVDSFLALDRLTRALLSTNPADAGEHQLATLRDAVDRILTERLGLTGFEDIVAVHATLHSGFTALIYHEFELRHGRDVDDPITLLRRAFAVVRGGVNQIYTPHGGQVRLSSASTRSSTVDPAIP</sequence>
<dbReference type="InterPro" id="IPR050109">
    <property type="entry name" value="HTH-type_TetR-like_transc_reg"/>
</dbReference>
<dbReference type="Proteomes" id="UP000625574">
    <property type="component" value="Unassembled WGS sequence"/>
</dbReference>
<keyword evidence="1" id="KW-0805">Transcription regulation</keyword>
<keyword evidence="7" id="KW-1185">Reference proteome</keyword>
<dbReference type="Gene3D" id="1.10.357.10">
    <property type="entry name" value="Tetracycline Repressor, domain 2"/>
    <property type="match status" value="1"/>
</dbReference>